<reference evidence="1" key="1">
    <citation type="journal article" date="2021" name="Proc. Natl. Acad. Sci. U.S.A.">
        <title>A Catalog of Tens of Thousands of Viruses from Human Metagenomes Reveals Hidden Associations with Chronic Diseases.</title>
        <authorList>
            <person name="Tisza M.J."/>
            <person name="Buck C.B."/>
        </authorList>
    </citation>
    <scope>NUCLEOTIDE SEQUENCE</scope>
    <source>
        <strain evidence="1">CtzWr28</strain>
    </source>
</reference>
<protein>
    <submittedName>
        <fullName evidence="1">Uncharacterized protein</fullName>
    </submittedName>
</protein>
<accession>A0A8S5SD91</accession>
<organism evidence="1">
    <name type="scientific">Siphoviridae sp. ctzWr28</name>
    <dbReference type="NCBI Taxonomy" id="2827980"/>
    <lineage>
        <taxon>Viruses</taxon>
        <taxon>Duplodnaviria</taxon>
        <taxon>Heunggongvirae</taxon>
        <taxon>Uroviricota</taxon>
        <taxon>Caudoviricetes</taxon>
    </lineage>
</organism>
<sequence>MKEPNIAHIKNNVRVFNFIPDYKFPFCFD</sequence>
<proteinExistence type="predicted"/>
<evidence type="ECO:0000313" key="1">
    <source>
        <dbReference type="EMBL" id="DAF48647.1"/>
    </source>
</evidence>
<name>A0A8S5SD91_9CAUD</name>
<dbReference type="EMBL" id="BK032571">
    <property type="protein sequence ID" value="DAF48647.1"/>
    <property type="molecule type" value="Genomic_DNA"/>
</dbReference>